<keyword evidence="2" id="KW-0238">DNA-binding</keyword>
<dbReference type="Gene3D" id="1.10.10.10">
    <property type="entry name" value="Winged helix-like DNA-binding domain superfamily/Winged helix DNA-binding domain"/>
    <property type="match status" value="1"/>
</dbReference>
<dbReference type="Proteomes" id="UP000295050">
    <property type="component" value="Unassembled WGS sequence"/>
</dbReference>
<organism evidence="5 6">
    <name type="scientific">Rhodovulum bhavnagarense</name>
    <dbReference type="NCBI Taxonomy" id="992286"/>
    <lineage>
        <taxon>Bacteria</taxon>
        <taxon>Pseudomonadati</taxon>
        <taxon>Pseudomonadota</taxon>
        <taxon>Alphaproteobacteria</taxon>
        <taxon>Rhodobacterales</taxon>
        <taxon>Paracoccaceae</taxon>
        <taxon>Rhodovulum</taxon>
    </lineage>
</organism>
<dbReference type="PRINTS" id="PR00778">
    <property type="entry name" value="HTHARSR"/>
</dbReference>
<reference evidence="5 6" key="1">
    <citation type="submission" date="2019-03" db="EMBL/GenBank/DDBJ databases">
        <title>Genomic Encyclopedia of Type Strains, Phase IV (KMG-IV): sequencing the most valuable type-strain genomes for metagenomic binning, comparative biology and taxonomic classification.</title>
        <authorList>
            <person name="Goeker M."/>
        </authorList>
    </citation>
    <scope>NUCLEOTIDE SEQUENCE [LARGE SCALE GENOMIC DNA]</scope>
    <source>
        <strain evidence="5 6">DSM 24766</strain>
    </source>
</reference>
<keyword evidence="3" id="KW-0804">Transcription</keyword>
<evidence type="ECO:0000256" key="2">
    <source>
        <dbReference type="ARBA" id="ARBA00023125"/>
    </source>
</evidence>
<dbReference type="EMBL" id="SLXU01000001">
    <property type="protein sequence ID" value="TCP63179.1"/>
    <property type="molecule type" value="Genomic_DNA"/>
</dbReference>
<dbReference type="InterPro" id="IPR051081">
    <property type="entry name" value="HTH_MetalResp_TranReg"/>
</dbReference>
<evidence type="ECO:0000259" key="4">
    <source>
        <dbReference type="PROSITE" id="PS50987"/>
    </source>
</evidence>
<dbReference type="RefSeq" id="WP_165910107.1">
    <property type="nucleotide sequence ID" value="NZ_SLXU01000001.1"/>
</dbReference>
<dbReference type="InterPro" id="IPR011991">
    <property type="entry name" value="ArsR-like_HTH"/>
</dbReference>
<feature type="domain" description="HTH arsR-type" evidence="4">
    <location>
        <begin position="26"/>
        <end position="118"/>
    </location>
</feature>
<keyword evidence="6" id="KW-1185">Reference proteome</keyword>
<dbReference type="GO" id="GO:0003677">
    <property type="term" value="F:DNA binding"/>
    <property type="evidence" value="ECO:0007669"/>
    <property type="project" value="UniProtKB-KW"/>
</dbReference>
<keyword evidence="1" id="KW-0805">Transcription regulation</keyword>
<accession>A0A4R2RKU9</accession>
<gene>
    <name evidence="5" type="ORF">EV663_101447</name>
</gene>
<dbReference type="Pfam" id="PF01022">
    <property type="entry name" value="HTH_5"/>
    <property type="match status" value="1"/>
</dbReference>
<evidence type="ECO:0000313" key="6">
    <source>
        <dbReference type="Proteomes" id="UP000295050"/>
    </source>
</evidence>
<dbReference type="InterPro" id="IPR036390">
    <property type="entry name" value="WH_DNA-bd_sf"/>
</dbReference>
<comment type="caution">
    <text evidence="5">The sequence shown here is derived from an EMBL/GenBank/DDBJ whole genome shotgun (WGS) entry which is preliminary data.</text>
</comment>
<dbReference type="CDD" id="cd00090">
    <property type="entry name" value="HTH_ARSR"/>
    <property type="match status" value="1"/>
</dbReference>
<proteinExistence type="predicted"/>
<dbReference type="InterPro" id="IPR036388">
    <property type="entry name" value="WH-like_DNA-bd_sf"/>
</dbReference>
<dbReference type="AlphaFoldDB" id="A0A4R2RKU9"/>
<dbReference type="PROSITE" id="PS50987">
    <property type="entry name" value="HTH_ARSR_2"/>
    <property type="match status" value="1"/>
</dbReference>
<dbReference type="SMART" id="SM00418">
    <property type="entry name" value="HTH_ARSR"/>
    <property type="match status" value="1"/>
</dbReference>
<dbReference type="SUPFAM" id="SSF46785">
    <property type="entry name" value="Winged helix' DNA-binding domain"/>
    <property type="match status" value="1"/>
</dbReference>
<evidence type="ECO:0000256" key="3">
    <source>
        <dbReference type="ARBA" id="ARBA00023163"/>
    </source>
</evidence>
<dbReference type="GO" id="GO:0003700">
    <property type="term" value="F:DNA-binding transcription factor activity"/>
    <property type="evidence" value="ECO:0007669"/>
    <property type="project" value="InterPro"/>
</dbReference>
<evidence type="ECO:0000313" key="5">
    <source>
        <dbReference type="EMBL" id="TCP63179.1"/>
    </source>
</evidence>
<protein>
    <submittedName>
        <fullName evidence="5">ArsR family transcriptional regulator</fullName>
    </submittedName>
</protein>
<dbReference type="NCBIfam" id="NF033788">
    <property type="entry name" value="HTH_metalloreg"/>
    <property type="match status" value="1"/>
</dbReference>
<name>A0A4R2RKU9_9RHOB</name>
<evidence type="ECO:0000256" key="1">
    <source>
        <dbReference type="ARBA" id="ARBA00023015"/>
    </source>
</evidence>
<dbReference type="PANTHER" id="PTHR33154:SF28">
    <property type="entry name" value="HTH-TYPE TRANSCRIPTIONAL REGULATOR YGAV-RELATED"/>
    <property type="match status" value="1"/>
</dbReference>
<dbReference type="PANTHER" id="PTHR33154">
    <property type="entry name" value="TRANSCRIPTIONAL REGULATOR, ARSR FAMILY"/>
    <property type="match status" value="1"/>
</dbReference>
<dbReference type="InterPro" id="IPR001845">
    <property type="entry name" value="HTH_ArsR_DNA-bd_dom"/>
</dbReference>
<sequence>MASEQAHPARTGAPDLDHGVPAEDMVNHAETASGFLKALSHEGRLMILCHLSTGEKTVTELETLLSSRQAAVSQQLARLRLEGLVSHRREGKAIYYSLADERARRMLDLMYDMFCNAQNPPPAASGKAE</sequence>